<organism evidence="2 3">
    <name type="scientific">Phyllosticta capitalensis</name>
    <dbReference type="NCBI Taxonomy" id="121624"/>
    <lineage>
        <taxon>Eukaryota</taxon>
        <taxon>Fungi</taxon>
        <taxon>Dikarya</taxon>
        <taxon>Ascomycota</taxon>
        <taxon>Pezizomycotina</taxon>
        <taxon>Dothideomycetes</taxon>
        <taxon>Dothideomycetes incertae sedis</taxon>
        <taxon>Botryosphaeriales</taxon>
        <taxon>Phyllostictaceae</taxon>
        <taxon>Phyllosticta</taxon>
    </lineage>
</organism>
<feature type="region of interest" description="Disordered" evidence="1">
    <location>
        <begin position="94"/>
        <end position="144"/>
    </location>
</feature>
<feature type="compositionally biased region" description="Low complexity" evidence="1">
    <location>
        <begin position="175"/>
        <end position="185"/>
    </location>
</feature>
<accession>A0ABR1YB20</accession>
<protein>
    <submittedName>
        <fullName evidence="2">Uncharacterized protein</fullName>
    </submittedName>
</protein>
<proteinExistence type="predicted"/>
<evidence type="ECO:0000256" key="1">
    <source>
        <dbReference type="SAM" id="MobiDB-lite"/>
    </source>
</evidence>
<reference evidence="2 3" key="1">
    <citation type="submission" date="2024-04" db="EMBL/GenBank/DDBJ databases">
        <title>Phyllosticta paracitricarpa is synonymous to the EU quarantine fungus P. citricarpa based on phylogenomic analyses.</title>
        <authorList>
            <consortium name="Lawrence Berkeley National Laboratory"/>
            <person name="Van Ingen-Buijs V.A."/>
            <person name="Van Westerhoven A.C."/>
            <person name="Haridas S."/>
            <person name="Skiadas P."/>
            <person name="Martin F."/>
            <person name="Groenewald J.Z."/>
            <person name="Crous P.W."/>
            <person name="Seidl M.F."/>
        </authorList>
    </citation>
    <scope>NUCLEOTIDE SEQUENCE [LARGE SCALE GENOMIC DNA]</scope>
    <source>
        <strain evidence="2 3">CBS 123374</strain>
    </source>
</reference>
<keyword evidence="3" id="KW-1185">Reference proteome</keyword>
<feature type="compositionally biased region" description="Low complexity" evidence="1">
    <location>
        <begin position="120"/>
        <end position="132"/>
    </location>
</feature>
<sequence>MSYCVLCFAWAARAWRMGVEQRWGRCKDKSISIRCPTGHPPAPSFANTTSSASQILDTAPTNRDRPASLNSAFTLHQTPSTCAPSRRHCGRAATMSSFGNASNGKGGSGHSYRHSNYNHPSPTRSNSQSSSTGLPTPAASPQALSPTAQNYSMLSTSPTHAQQPRRLHNMSISSILSPDSSHRSPTAGAGRAESHGVESDVRIHPPMTFNEDPKKIESMLEGLNPGSPEWVVWKEWSDWLAEGKPVDPVDKKKMARWIAEEEAHAKAVRARNAAIKMESST</sequence>
<name>A0ABR1YB20_9PEZI</name>
<dbReference type="EMBL" id="JBBWRZ010000013">
    <property type="protein sequence ID" value="KAK8223906.1"/>
    <property type="molecule type" value="Genomic_DNA"/>
</dbReference>
<feature type="region of interest" description="Disordered" evidence="1">
    <location>
        <begin position="175"/>
        <end position="198"/>
    </location>
</feature>
<comment type="caution">
    <text evidence="2">The sequence shown here is derived from an EMBL/GenBank/DDBJ whole genome shotgun (WGS) entry which is preliminary data.</text>
</comment>
<feature type="compositionally biased region" description="Polar residues" evidence="1">
    <location>
        <begin position="94"/>
        <end position="103"/>
    </location>
</feature>
<dbReference type="Proteomes" id="UP001492380">
    <property type="component" value="Unassembled WGS sequence"/>
</dbReference>
<gene>
    <name evidence="2" type="ORF">HDK90DRAFT_470598</name>
</gene>
<evidence type="ECO:0000313" key="2">
    <source>
        <dbReference type="EMBL" id="KAK8223906.1"/>
    </source>
</evidence>
<evidence type="ECO:0000313" key="3">
    <source>
        <dbReference type="Proteomes" id="UP001492380"/>
    </source>
</evidence>